<evidence type="ECO:0000313" key="1">
    <source>
        <dbReference type="EMBL" id="PZE15552.1"/>
    </source>
</evidence>
<dbReference type="RefSeq" id="WP_111064791.1">
    <property type="nucleotide sequence ID" value="NZ_JBHUCU010000023.1"/>
</dbReference>
<organism evidence="1 2">
    <name type="scientific">Putridiphycobacter roseus</name>
    <dbReference type="NCBI Taxonomy" id="2219161"/>
    <lineage>
        <taxon>Bacteria</taxon>
        <taxon>Pseudomonadati</taxon>
        <taxon>Bacteroidota</taxon>
        <taxon>Flavobacteriia</taxon>
        <taxon>Flavobacteriales</taxon>
        <taxon>Crocinitomicaceae</taxon>
        <taxon>Putridiphycobacter</taxon>
    </lineage>
</organism>
<name>A0A2W1NIV1_9FLAO</name>
<sequence>MLTTFLVFSCNKKYGKIDGKEYSKGIIYFEIDNEVPLSESKNVMESIGKEKFKLNGFKYTTQTTFDSLTFFAIMFDSIEYLDVFDIVYDKNSKEATFRNMGFENLSSTNLITWNTLLDTNGIIESQNSEKYGYLYIDEGTEQYWIDILKEKGEISDADFVWKYSTHQ</sequence>
<gene>
    <name evidence="1" type="ORF">DNU06_17495</name>
</gene>
<dbReference type="AlphaFoldDB" id="A0A2W1NIV1"/>
<reference evidence="1 2" key="1">
    <citation type="submission" date="2018-06" db="EMBL/GenBank/DDBJ databases">
        <title>The draft genome sequence of Crocinitomix sp. SM1701.</title>
        <authorList>
            <person name="Zhang X."/>
        </authorList>
    </citation>
    <scope>NUCLEOTIDE SEQUENCE [LARGE SCALE GENOMIC DNA]</scope>
    <source>
        <strain evidence="1 2">SM1701</strain>
    </source>
</reference>
<protein>
    <submittedName>
        <fullName evidence="1">Uncharacterized protein</fullName>
    </submittedName>
</protein>
<dbReference type="Proteomes" id="UP000249248">
    <property type="component" value="Unassembled WGS sequence"/>
</dbReference>
<keyword evidence="2" id="KW-1185">Reference proteome</keyword>
<dbReference type="EMBL" id="QKSB01000060">
    <property type="protein sequence ID" value="PZE15552.1"/>
    <property type="molecule type" value="Genomic_DNA"/>
</dbReference>
<comment type="caution">
    <text evidence="1">The sequence shown here is derived from an EMBL/GenBank/DDBJ whole genome shotgun (WGS) entry which is preliminary data.</text>
</comment>
<proteinExistence type="predicted"/>
<evidence type="ECO:0000313" key="2">
    <source>
        <dbReference type="Proteomes" id="UP000249248"/>
    </source>
</evidence>
<accession>A0A2W1NIV1</accession>